<organism evidence="1 2">
    <name type="scientific">Parageobacillus toebii</name>
    <dbReference type="NCBI Taxonomy" id="153151"/>
    <lineage>
        <taxon>Bacteria</taxon>
        <taxon>Bacillati</taxon>
        <taxon>Bacillota</taxon>
        <taxon>Bacilli</taxon>
        <taxon>Bacillales</taxon>
        <taxon>Anoxybacillaceae</taxon>
        <taxon>Parageobacillus</taxon>
    </lineage>
</organism>
<dbReference type="Proteomes" id="UP000075324">
    <property type="component" value="Unassembled WGS sequence"/>
</dbReference>
<dbReference type="EMBL" id="LQYW01000149">
    <property type="protein sequence ID" value="KYD24584.1"/>
    <property type="molecule type" value="Genomic_DNA"/>
</dbReference>
<reference evidence="1 2" key="1">
    <citation type="submission" date="2016-01" db="EMBL/GenBank/DDBJ databases">
        <title>Draft Genome Sequences of Seven Thermophilic Sporeformers Isolated from Foods.</title>
        <authorList>
            <person name="Berendsen E.M."/>
            <person name="Wells-Bennik M.H."/>
            <person name="Krawcyk A.O."/>
            <person name="De Jong A."/>
            <person name="Holsappel S."/>
            <person name="Eijlander R.T."/>
            <person name="Kuipers O.P."/>
        </authorList>
    </citation>
    <scope>NUCLEOTIDE SEQUENCE [LARGE SCALE GENOMIC DNA]</scope>
    <source>
        <strain evidence="1 2">B4110</strain>
    </source>
</reference>
<protein>
    <submittedName>
        <fullName evidence="1">Uncharacterized protein</fullName>
    </submittedName>
</protein>
<dbReference type="RefSeq" id="WP_162839700.1">
    <property type="nucleotide sequence ID" value="NZ_LQYW01000149.1"/>
</dbReference>
<evidence type="ECO:0000313" key="2">
    <source>
        <dbReference type="Proteomes" id="UP000075324"/>
    </source>
</evidence>
<dbReference type="AlphaFoldDB" id="A0A150MJ60"/>
<sequence length="58" mass="6520">MYAVLSASRLMKAAEVRKVCAELRNNPTLLMALELTAKEELYQRFEKEKAASETLTAS</sequence>
<gene>
    <name evidence="1" type="ORF">B4110_0592</name>
</gene>
<name>A0A150MJ60_9BACL</name>
<proteinExistence type="predicted"/>
<comment type="caution">
    <text evidence="1">The sequence shown here is derived from an EMBL/GenBank/DDBJ whole genome shotgun (WGS) entry which is preliminary data.</text>
</comment>
<dbReference type="PATRIC" id="fig|153151.4.peg.1255"/>
<evidence type="ECO:0000313" key="1">
    <source>
        <dbReference type="EMBL" id="KYD24584.1"/>
    </source>
</evidence>
<accession>A0A150MJ60</accession>